<proteinExistence type="predicted"/>
<dbReference type="EMBL" id="QCYY01000550">
    <property type="protein sequence ID" value="ROT84384.1"/>
    <property type="molecule type" value="Genomic_DNA"/>
</dbReference>
<evidence type="ECO:0000313" key="2">
    <source>
        <dbReference type="Proteomes" id="UP000283509"/>
    </source>
</evidence>
<dbReference type="Proteomes" id="UP000283509">
    <property type="component" value="Unassembled WGS sequence"/>
</dbReference>
<dbReference type="InterPro" id="IPR006627">
    <property type="entry name" value="TDU_repeat"/>
</dbReference>
<organism evidence="1 2">
    <name type="scientific">Penaeus vannamei</name>
    <name type="common">Whiteleg shrimp</name>
    <name type="synonym">Litopenaeus vannamei</name>
    <dbReference type="NCBI Taxonomy" id="6689"/>
    <lineage>
        <taxon>Eukaryota</taxon>
        <taxon>Metazoa</taxon>
        <taxon>Ecdysozoa</taxon>
        <taxon>Arthropoda</taxon>
        <taxon>Crustacea</taxon>
        <taxon>Multicrustacea</taxon>
        <taxon>Malacostraca</taxon>
        <taxon>Eumalacostraca</taxon>
        <taxon>Eucarida</taxon>
        <taxon>Decapoda</taxon>
        <taxon>Dendrobranchiata</taxon>
        <taxon>Penaeoidea</taxon>
        <taxon>Penaeidae</taxon>
        <taxon>Penaeus</taxon>
    </lineage>
</organism>
<accession>A0A3R7QZ68</accession>
<sequence length="238" mass="26014">MRIPAGPSWWSNVGVFWISERRSQVFEADISGMLGVRVRYSWKTFLAVWGVLAVWGGRAAILRLDLLAGPVDPEIDEHFRRSLGKDYQQLFAATPPTPAPSTDSDGFSCLAECTARYFLGFVIVKALQFLAAYTVEAPPPSPAAELHIPGARVVPESSRIPGGLEMFLSGFVWLRTRIPRASFTGRGRPSRSGLTCSKKCCDSSGQLHCHSGLGICKHSEARPQFATCSGKEADSKRL</sequence>
<evidence type="ECO:0000313" key="1">
    <source>
        <dbReference type="EMBL" id="ROT84384.1"/>
    </source>
</evidence>
<dbReference type="AlphaFoldDB" id="A0A3R7QZ68"/>
<reference evidence="1 2" key="1">
    <citation type="submission" date="2018-04" db="EMBL/GenBank/DDBJ databases">
        <authorList>
            <person name="Zhang X."/>
            <person name="Yuan J."/>
            <person name="Li F."/>
            <person name="Xiang J."/>
        </authorList>
    </citation>
    <scope>NUCLEOTIDE SEQUENCE [LARGE SCALE GENOMIC DNA]</scope>
    <source>
        <tissue evidence="1">Muscle</tissue>
    </source>
</reference>
<protein>
    <submittedName>
        <fullName evidence="1">Uncharacterized protein</fullName>
    </submittedName>
</protein>
<comment type="caution">
    <text evidence="1">The sequence shown here is derived from an EMBL/GenBank/DDBJ whole genome shotgun (WGS) entry which is preliminary data.</text>
</comment>
<gene>
    <name evidence="1" type="ORF">C7M84_022425</name>
</gene>
<dbReference type="SMART" id="SM00711">
    <property type="entry name" value="TDU"/>
    <property type="match status" value="1"/>
</dbReference>
<name>A0A3R7QZ68_PENVA</name>
<reference evidence="1 2" key="2">
    <citation type="submission" date="2019-01" db="EMBL/GenBank/DDBJ databases">
        <title>The decoding of complex shrimp genome reveals the adaptation for benthos swimmer, frequently molting mechanism and breeding impact on genome.</title>
        <authorList>
            <person name="Sun Y."/>
            <person name="Gao Y."/>
            <person name="Yu Y."/>
        </authorList>
    </citation>
    <scope>NUCLEOTIDE SEQUENCE [LARGE SCALE GENOMIC DNA]</scope>
    <source>
        <tissue evidence="1">Muscle</tissue>
    </source>
</reference>
<keyword evidence="2" id="KW-1185">Reference proteome</keyword>